<reference evidence="2" key="1">
    <citation type="journal article" date="2019" name="Int. J. Syst. Evol. Microbiol.">
        <title>The Global Catalogue of Microorganisms (GCM) 10K type strain sequencing project: providing services to taxonomists for standard genome sequencing and annotation.</title>
        <authorList>
            <consortium name="The Broad Institute Genomics Platform"/>
            <consortium name="The Broad Institute Genome Sequencing Center for Infectious Disease"/>
            <person name="Wu L."/>
            <person name="Ma J."/>
        </authorList>
    </citation>
    <scope>NUCLEOTIDE SEQUENCE [LARGE SCALE GENOMIC DNA]</scope>
    <source>
        <strain evidence="2">JCM 17591</strain>
    </source>
</reference>
<gene>
    <name evidence="1" type="ORF">GCM10022287_21430</name>
</gene>
<comment type="caution">
    <text evidence="1">The sequence shown here is derived from an EMBL/GenBank/DDBJ whole genome shotgun (WGS) entry which is preliminary data.</text>
</comment>
<protein>
    <submittedName>
        <fullName evidence="1">Uncharacterized protein</fullName>
    </submittedName>
</protein>
<evidence type="ECO:0000313" key="1">
    <source>
        <dbReference type="EMBL" id="GAA4175588.1"/>
    </source>
</evidence>
<dbReference type="Pfam" id="PF18986">
    <property type="entry name" value="DUF5719"/>
    <property type="match status" value="1"/>
</dbReference>
<name>A0ABP8A1S0_9MICO</name>
<accession>A0ABP8A1S0</accession>
<sequence length="475" mass="45887">MATDRRTVLTRAGVRVLAGAAGLAASAVVALAAFTLPLPSAHAQPASRTVTPVPASASVACPGGLLSLGAGGSAGSTAALTLLGESTVVSGGGSGTPSAVALKAVDASGSSPQAFELPAKGAGAEPLLAAAESTSVRTEEVRGLAAANCAQPDFEQWLVGGATSLGATTLVVLGNPGDVAATVEIDAYSEQGLAEAAGGKGILVQPHTQQVVPLSGLVPNATATVVRVTSTGGTVSAQLQESEISGVTPQGAEWIGPGASPAKKLVIPGAVVDTTGIKGATATDDGDGGVPVLRVLPAGTKDAKLTIGVKADKGGSGGTATTSTVSHGVVSEIPLEHLGNGTYTVTVESTEPVVAAVHTGTVDAKTGSDFAWYAAAPALSGAVALPVAPGPAATLHLANTSGAAVTVKLAGPGGGSIAVPAGASISRGLKSSGVLTTSDAQGLYASISYKTKGQLAAYVVYPTSTSASALTVYKR</sequence>
<evidence type="ECO:0000313" key="2">
    <source>
        <dbReference type="Proteomes" id="UP001501079"/>
    </source>
</evidence>
<keyword evidence="2" id="KW-1185">Reference proteome</keyword>
<dbReference type="RefSeq" id="WP_344754201.1">
    <property type="nucleotide sequence ID" value="NZ_BAABBW010000003.1"/>
</dbReference>
<dbReference type="PROSITE" id="PS51318">
    <property type="entry name" value="TAT"/>
    <property type="match status" value="1"/>
</dbReference>
<dbReference type="InterPro" id="IPR006311">
    <property type="entry name" value="TAT_signal"/>
</dbReference>
<dbReference type="Proteomes" id="UP001501079">
    <property type="component" value="Unassembled WGS sequence"/>
</dbReference>
<organism evidence="1 2">
    <name type="scientific">Gryllotalpicola koreensis</name>
    <dbReference type="NCBI Taxonomy" id="993086"/>
    <lineage>
        <taxon>Bacteria</taxon>
        <taxon>Bacillati</taxon>
        <taxon>Actinomycetota</taxon>
        <taxon>Actinomycetes</taxon>
        <taxon>Micrococcales</taxon>
        <taxon>Microbacteriaceae</taxon>
        <taxon>Gryllotalpicola</taxon>
    </lineage>
</organism>
<dbReference type="EMBL" id="BAABBW010000003">
    <property type="protein sequence ID" value="GAA4175588.1"/>
    <property type="molecule type" value="Genomic_DNA"/>
</dbReference>
<proteinExistence type="predicted"/>
<dbReference type="InterPro" id="IPR043777">
    <property type="entry name" value="DUF5719"/>
</dbReference>